<evidence type="ECO:0008006" key="10">
    <source>
        <dbReference type="Google" id="ProtNLM"/>
    </source>
</evidence>
<keyword evidence="6" id="KW-0175">Coiled coil</keyword>
<evidence type="ECO:0000256" key="4">
    <source>
        <dbReference type="ARBA" id="ARBA00022989"/>
    </source>
</evidence>
<evidence type="ECO:0000256" key="1">
    <source>
        <dbReference type="ARBA" id="ARBA00004167"/>
    </source>
</evidence>
<dbReference type="InterPro" id="IPR023353">
    <property type="entry name" value="LemA-like_dom_sf"/>
</dbReference>
<gene>
    <name evidence="8" type="ORF">DC083_07210</name>
</gene>
<keyword evidence="9" id="KW-1185">Reference proteome</keyword>
<evidence type="ECO:0000256" key="3">
    <source>
        <dbReference type="ARBA" id="ARBA00022692"/>
    </source>
</evidence>
<evidence type="ECO:0000256" key="5">
    <source>
        <dbReference type="ARBA" id="ARBA00023136"/>
    </source>
</evidence>
<proteinExistence type="inferred from homology"/>
<reference evidence="9" key="1">
    <citation type="submission" date="2018-05" db="EMBL/GenBank/DDBJ databases">
        <title>Ignatzschineria dubaiensis sp. nov., isolated from necrotic foot tissues of dromedaries (Camelus dromedarius) and associated maggots in Dubai, United Arab Emirates.</title>
        <authorList>
            <person name="Tsang C.C."/>
            <person name="Tang J.Y.M."/>
            <person name="Fong J.Y.H."/>
            <person name="Kinne J."/>
            <person name="Lee H.H."/>
            <person name="Joseph M."/>
            <person name="Jose S."/>
            <person name="Schuster R.K."/>
            <person name="Tang Y."/>
            <person name="Sivakumar S."/>
            <person name="Chen J.H.K."/>
            <person name="Teng J.L.L."/>
            <person name="Lau S.K.P."/>
            <person name="Wernery U."/>
            <person name="Woo P.C.Y."/>
        </authorList>
    </citation>
    <scope>NUCLEOTIDE SEQUENCE [LARGE SCALE GENOMIC DNA]</scope>
    <source>
        <strain evidence="9">KCTC 22644</strain>
    </source>
</reference>
<dbReference type="Pfam" id="PF04011">
    <property type="entry name" value="LemA"/>
    <property type="match status" value="1"/>
</dbReference>
<dbReference type="EMBL" id="QEWQ01000004">
    <property type="protein sequence ID" value="PWD80888.1"/>
    <property type="molecule type" value="Genomic_DNA"/>
</dbReference>
<dbReference type="SUPFAM" id="SSF140478">
    <property type="entry name" value="LemA-like"/>
    <property type="match status" value="1"/>
</dbReference>
<keyword evidence="3 7" id="KW-0812">Transmembrane</keyword>
<name>A0A2U2AE01_9GAMM</name>
<evidence type="ECO:0000256" key="2">
    <source>
        <dbReference type="ARBA" id="ARBA00008854"/>
    </source>
</evidence>
<dbReference type="RefSeq" id="WP_109189539.1">
    <property type="nucleotide sequence ID" value="NZ_BMYA01000002.1"/>
</dbReference>
<keyword evidence="5 7" id="KW-0472">Membrane</keyword>
<dbReference type="AlphaFoldDB" id="A0A2U2AE01"/>
<protein>
    <recommendedName>
        <fullName evidence="10">LemA family protein</fullName>
    </recommendedName>
</protein>
<evidence type="ECO:0000256" key="6">
    <source>
        <dbReference type="SAM" id="Coils"/>
    </source>
</evidence>
<comment type="similarity">
    <text evidence="2">Belongs to the LemA family.</text>
</comment>
<comment type="caution">
    <text evidence="8">The sequence shown here is derived from an EMBL/GenBank/DDBJ whole genome shotgun (WGS) entry which is preliminary data.</text>
</comment>
<organism evidence="8 9">
    <name type="scientific">Ignatzschineria ureiclastica</name>
    <dbReference type="NCBI Taxonomy" id="472582"/>
    <lineage>
        <taxon>Bacteria</taxon>
        <taxon>Pseudomonadati</taxon>
        <taxon>Pseudomonadota</taxon>
        <taxon>Gammaproteobacteria</taxon>
        <taxon>Cardiobacteriales</taxon>
        <taxon>Ignatzschineriaceae</taxon>
        <taxon>Ignatzschineria</taxon>
    </lineage>
</organism>
<accession>A0A2U2AE01</accession>
<dbReference type="InterPro" id="IPR007156">
    <property type="entry name" value="MamQ_LemA"/>
</dbReference>
<keyword evidence="4 7" id="KW-1133">Transmembrane helix</keyword>
<feature type="transmembrane region" description="Helical" evidence="7">
    <location>
        <begin position="6"/>
        <end position="24"/>
    </location>
</feature>
<dbReference type="Proteomes" id="UP000245020">
    <property type="component" value="Unassembled WGS sequence"/>
</dbReference>
<evidence type="ECO:0000256" key="7">
    <source>
        <dbReference type="SAM" id="Phobius"/>
    </source>
</evidence>
<evidence type="ECO:0000313" key="8">
    <source>
        <dbReference type="EMBL" id="PWD80888.1"/>
    </source>
</evidence>
<feature type="coiled-coil region" evidence="6">
    <location>
        <begin position="29"/>
        <end position="92"/>
    </location>
</feature>
<evidence type="ECO:0000313" key="9">
    <source>
        <dbReference type="Proteomes" id="UP000245020"/>
    </source>
</evidence>
<sequence length="173" mass="20718">MTKTLFTIILTVALSAFILYLFIYHYRKLRKYRRVCDSALVDVQRLQAQLIERSEPVILITQKVLRNHPKLFEEWREIKEQAESKRAQSERIHHVLLLRNHLNTLKHESQTHAELKNREDLAELWVKVDITNRNIDESASFYNDAVHDYRELTSQFPVSMLADILQYPKYQRI</sequence>
<dbReference type="GO" id="GO:0016020">
    <property type="term" value="C:membrane"/>
    <property type="evidence" value="ECO:0007669"/>
    <property type="project" value="UniProtKB-SubCell"/>
</dbReference>
<comment type="subcellular location">
    <subcellularLocation>
        <location evidence="1">Membrane</location>
        <topology evidence="1">Single-pass membrane protein</topology>
    </subcellularLocation>
</comment>
<dbReference type="OrthoDB" id="7058258at2"/>
<dbReference type="Gene3D" id="1.20.1440.20">
    <property type="entry name" value="LemA-like domain"/>
    <property type="match status" value="1"/>
</dbReference>